<proteinExistence type="predicted"/>
<dbReference type="PANTHER" id="PTHR46481">
    <property type="entry name" value="ZINC FINGER BED DOMAIN-CONTAINING PROTEIN 4"/>
    <property type="match status" value="1"/>
</dbReference>
<dbReference type="PANTHER" id="PTHR46481:SF10">
    <property type="entry name" value="ZINC FINGER BED DOMAIN-CONTAINING PROTEIN 39"/>
    <property type="match status" value="1"/>
</dbReference>
<comment type="caution">
    <text evidence="6">The sequence shown here is derived from an EMBL/GenBank/DDBJ whole genome shotgun (WGS) entry which is preliminary data.</text>
</comment>
<evidence type="ECO:0000256" key="5">
    <source>
        <dbReference type="ARBA" id="ARBA00023242"/>
    </source>
</evidence>
<dbReference type="GO" id="GO:0005634">
    <property type="term" value="C:nucleus"/>
    <property type="evidence" value="ECO:0007669"/>
    <property type="project" value="UniProtKB-SubCell"/>
</dbReference>
<keyword evidence="4" id="KW-0862">Zinc</keyword>
<keyword evidence="7" id="KW-1185">Reference proteome</keyword>
<evidence type="ECO:0000256" key="1">
    <source>
        <dbReference type="ARBA" id="ARBA00004123"/>
    </source>
</evidence>
<evidence type="ECO:0000313" key="7">
    <source>
        <dbReference type="Proteomes" id="UP001175228"/>
    </source>
</evidence>
<evidence type="ECO:0000256" key="4">
    <source>
        <dbReference type="ARBA" id="ARBA00022833"/>
    </source>
</evidence>
<evidence type="ECO:0000256" key="2">
    <source>
        <dbReference type="ARBA" id="ARBA00022723"/>
    </source>
</evidence>
<protein>
    <submittedName>
        <fullName evidence="6">Uncharacterized protein</fullName>
    </submittedName>
</protein>
<name>A0AA39QIS6_9AGAR</name>
<dbReference type="Proteomes" id="UP001175228">
    <property type="component" value="Unassembled WGS sequence"/>
</dbReference>
<comment type="subcellular location">
    <subcellularLocation>
        <location evidence="1">Nucleus</location>
    </subcellularLocation>
</comment>
<gene>
    <name evidence="6" type="ORF">EDD18DRAFT_1065161</name>
</gene>
<evidence type="ECO:0000256" key="3">
    <source>
        <dbReference type="ARBA" id="ARBA00022771"/>
    </source>
</evidence>
<accession>A0AA39QIS6</accession>
<dbReference type="InterPro" id="IPR052035">
    <property type="entry name" value="ZnF_BED_domain_contain"/>
</dbReference>
<evidence type="ECO:0000313" key="6">
    <source>
        <dbReference type="EMBL" id="KAK0502611.1"/>
    </source>
</evidence>
<dbReference type="GO" id="GO:0008270">
    <property type="term" value="F:zinc ion binding"/>
    <property type="evidence" value="ECO:0007669"/>
    <property type="project" value="UniProtKB-KW"/>
</dbReference>
<reference evidence="6" key="1">
    <citation type="submission" date="2023-06" db="EMBL/GenBank/DDBJ databases">
        <authorList>
            <consortium name="Lawrence Berkeley National Laboratory"/>
            <person name="Ahrendt S."/>
            <person name="Sahu N."/>
            <person name="Indic B."/>
            <person name="Wong-Bajracharya J."/>
            <person name="Merenyi Z."/>
            <person name="Ke H.-M."/>
            <person name="Monk M."/>
            <person name="Kocsube S."/>
            <person name="Drula E."/>
            <person name="Lipzen A."/>
            <person name="Balint B."/>
            <person name="Henrissat B."/>
            <person name="Andreopoulos B."/>
            <person name="Martin F.M."/>
            <person name="Harder C.B."/>
            <person name="Rigling D."/>
            <person name="Ford K.L."/>
            <person name="Foster G.D."/>
            <person name="Pangilinan J."/>
            <person name="Papanicolaou A."/>
            <person name="Barry K."/>
            <person name="LaButti K."/>
            <person name="Viragh M."/>
            <person name="Koriabine M."/>
            <person name="Yan M."/>
            <person name="Riley R."/>
            <person name="Champramary S."/>
            <person name="Plett K.L."/>
            <person name="Tsai I.J."/>
            <person name="Slot J."/>
            <person name="Sipos G."/>
            <person name="Plett J."/>
            <person name="Nagy L.G."/>
            <person name="Grigoriev I.V."/>
        </authorList>
    </citation>
    <scope>NUCLEOTIDE SEQUENCE</scope>
    <source>
        <strain evidence="6">HWK02</strain>
    </source>
</reference>
<feature type="non-terminal residue" evidence="6">
    <location>
        <position position="199"/>
    </location>
</feature>
<keyword evidence="2" id="KW-0479">Metal-binding</keyword>
<dbReference type="AlphaFoldDB" id="A0AA39QIS6"/>
<dbReference type="InterPro" id="IPR012337">
    <property type="entry name" value="RNaseH-like_sf"/>
</dbReference>
<organism evidence="6 7">
    <name type="scientific">Armillaria luteobubalina</name>
    <dbReference type="NCBI Taxonomy" id="153913"/>
    <lineage>
        <taxon>Eukaryota</taxon>
        <taxon>Fungi</taxon>
        <taxon>Dikarya</taxon>
        <taxon>Basidiomycota</taxon>
        <taxon>Agaricomycotina</taxon>
        <taxon>Agaricomycetes</taxon>
        <taxon>Agaricomycetidae</taxon>
        <taxon>Agaricales</taxon>
        <taxon>Marasmiineae</taxon>
        <taxon>Physalacriaceae</taxon>
        <taxon>Armillaria</taxon>
    </lineage>
</organism>
<sequence length="199" mass="22296">CFAHVINLACKATIAGLEEMADGLISHLRHLIHAVPIQSVCSIIRSSSLRCEHFANTVKTLINKELQIILDTDTRWSSTHLMMEQALILHLAINTFLSSDDFQDLARNNNISTHDWDLLDDMIPHQIQEHLSAEKTPTLCDMLPAFEAVSALWKAQRQEFPGLSHAIDAGLEKLSEYTELAHDVPAHMLAMGICHPVFK</sequence>
<keyword evidence="3" id="KW-0863">Zinc-finger</keyword>
<dbReference type="EMBL" id="JAUEPU010000005">
    <property type="protein sequence ID" value="KAK0502611.1"/>
    <property type="molecule type" value="Genomic_DNA"/>
</dbReference>
<dbReference type="SUPFAM" id="SSF53098">
    <property type="entry name" value="Ribonuclease H-like"/>
    <property type="match status" value="1"/>
</dbReference>
<keyword evidence="5" id="KW-0539">Nucleus</keyword>